<dbReference type="Proteomes" id="UP000198281">
    <property type="component" value="Unassembled WGS sequence"/>
</dbReference>
<sequence length="393" mass="43187">MLRGWMLLIALVVSGPACADSWGPPTRTTYLSADQNVRLTVVPRELRSPLAYFDDKVNGREPAGQPAGETRSTAEGTLERRVDGRWLQVWKAPLANEVAPVTALVSNDGEHVVTFDDWHMVGLGSNVVAIYGRDGALVRSLELGDILPKDYIEALPRSVSSLWWHDQDRISGDGKHVLLAVVVPRNDTMSSERLETVDVAVDLDTGAVVPPQGEHWQHALAEARRIRAARLAYEADQKAAFVAPLIAPTSADELSWHNYLREAFLRLDPDWKRRTPSTTVVLAPPAPNYALSEGWVRDDLHRGWEDDVAMFAAPAAPERLVAIVSKVAHSLTPGSLTSTRVYVAAPADRADAVRTALAQSGAEVIWLDTTKPIPQRPERLRGETPLDDFFGDE</sequence>
<dbReference type="EMBL" id="FZOS01000031">
    <property type="protein sequence ID" value="SNT01385.1"/>
    <property type="molecule type" value="Genomic_DNA"/>
</dbReference>
<gene>
    <name evidence="3" type="ORF">SAMN06295912_1311</name>
</gene>
<accession>A0A239J6D4</accession>
<organism evidence="3 4">
    <name type="scientific">Edaphosphingomonas laterariae</name>
    <dbReference type="NCBI Taxonomy" id="861865"/>
    <lineage>
        <taxon>Bacteria</taxon>
        <taxon>Pseudomonadati</taxon>
        <taxon>Pseudomonadota</taxon>
        <taxon>Alphaproteobacteria</taxon>
        <taxon>Sphingomonadales</taxon>
        <taxon>Rhizorhabdaceae</taxon>
        <taxon>Edaphosphingomonas</taxon>
    </lineage>
</organism>
<keyword evidence="4" id="KW-1185">Reference proteome</keyword>
<evidence type="ECO:0000256" key="2">
    <source>
        <dbReference type="SAM" id="SignalP"/>
    </source>
</evidence>
<feature type="chain" id="PRO_5012512007" evidence="2">
    <location>
        <begin position="20"/>
        <end position="393"/>
    </location>
</feature>
<reference evidence="4" key="1">
    <citation type="submission" date="2017-06" db="EMBL/GenBank/DDBJ databases">
        <authorList>
            <person name="Varghese N."/>
            <person name="Submissions S."/>
        </authorList>
    </citation>
    <scope>NUCLEOTIDE SEQUENCE [LARGE SCALE GENOMIC DNA]</scope>
    <source>
        <strain evidence="4">LNB2</strain>
    </source>
</reference>
<proteinExistence type="predicted"/>
<feature type="signal peptide" evidence="2">
    <location>
        <begin position="1"/>
        <end position="19"/>
    </location>
</feature>
<evidence type="ECO:0000313" key="4">
    <source>
        <dbReference type="Proteomes" id="UP000198281"/>
    </source>
</evidence>
<keyword evidence="2" id="KW-0732">Signal</keyword>
<protein>
    <submittedName>
        <fullName evidence="3">Uncharacterized protein</fullName>
    </submittedName>
</protein>
<evidence type="ECO:0000256" key="1">
    <source>
        <dbReference type="SAM" id="MobiDB-lite"/>
    </source>
</evidence>
<dbReference type="AlphaFoldDB" id="A0A239J6D4"/>
<feature type="region of interest" description="Disordered" evidence="1">
    <location>
        <begin position="374"/>
        <end position="393"/>
    </location>
</feature>
<feature type="region of interest" description="Disordered" evidence="1">
    <location>
        <begin position="55"/>
        <end position="75"/>
    </location>
</feature>
<name>A0A239J6D4_9SPHN</name>
<evidence type="ECO:0000313" key="3">
    <source>
        <dbReference type="EMBL" id="SNT01385.1"/>
    </source>
</evidence>